<gene>
    <name evidence="1" type="ORF">LAV_00040</name>
</gene>
<organism evidence="1 2">
    <name type="scientific">Sphingobium phage Lacusarx</name>
    <dbReference type="NCBI Taxonomy" id="1980139"/>
    <lineage>
        <taxon>Viruses</taxon>
        <taxon>Duplodnaviria</taxon>
        <taxon>Heunggongvirae</taxon>
        <taxon>Uroviricota</taxon>
        <taxon>Caudoviricetes</taxon>
        <taxon>Lacusarxvirus</taxon>
        <taxon>Lacusarxvirus lacusarx</taxon>
    </lineage>
</organism>
<dbReference type="Proteomes" id="UP000223906">
    <property type="component" value="Segment"/>
</dbReference>
<dbReference type="EMBL" id="KY629563">
    <property type="protein sequence ID" value="ARK07440.1"/>
    <property type="molecule type" value="Genomic_DNA"/>
</dbReference>
<evidence type="ECO:0000313" key="1">
    <source>
        <dbReference type="EMBL" id="ARK07440.1"/>
    </source>
</evidence>
<proteinExistence type="predicted"/>
<reference evidence="1 2" key="1">
    <citation type="submission" date="2017-02" db="EMBL/GenBank/DDBJ databases">
        <title>The first characterized phage against a member of the ecologically important #sphingomonads reveals high dissimilarity against all other known phages.</title>
        <authorList>
            <person name="Nielsen T.K."/>
            <person name="Carstens A.B."/>
            <person name="Kot W."/>
            <person name="Lametsch R."/>
            <person name="Neve H."/>
            <person name="Hansen L.H."/>
        </authorList>
    </citation>
    <scope>NUCLEOTIDE SEQUENCE [LARGE SCALE GENOMIC DNA]</scope>
</reference>
<protein>
    <submittedName>
        <fullName evidence="1">Uncharacterized protein</fullName>
    </submittedName>
</protein>
<evidence type="ECO:0000313" key="2">
    <source>
        <dbReference type="Proteomes" id="UP000223906"/>
    </source>
</evidence>
<name>A0A1W6DWP9_9CAUD</name>
<sequence length="38" mass="4017">MRALIASLGCLGIIFQAVAALAIPCLIVAVCLRYLGWI</sequence>
<accession>A0A1W6DWP9</accession>
<keyword evidence="2" id="KW-1185">Reference proteome</keyword>